<evidence type="ECO:0008006" key="4">
    <source>
        <dbReference type="Google" id="ProtNLM"/>
    </source>
</evidence>
<dbReference type="Proteomes" id="UP000636709">
    <property type="component" value="Unassembled WGS sequence"/>
</dbReference>
<keyword evidence="3" id="KW-1185">Reference proteome</keyword>
<name>A0A835FZ82_9POAL</name>
<feature type="chain" id="PRO_5032681876" description="Bowman-Birk serine protease inhibitors family domain-containing protein" evidence="1">
    <location>
        <begin position="21"/>
        <end position="93"/>
    </location>
</feature>
<sequence>MKITSTLLAILVLQAVLVSAAVGTEGNGASAKKKKACSCGFCNSWSGVYTCDDLLTKCPGPATCKTCAPVPTDKGTRYMCRDFLPEGCGCKPN</sequence>
<comment type="caution">
    <text evidence="2">The sequence shown here is derived from an EMBL/GenBank/DDBJ whole genome shotgun (WGS) entry which is preliminary data.</text>
</comment>
<reference evidence="2" key="1">
    <citation type="submission" date="2020-07" db="EMBL/GenBank/DDBJ databases">
        <title>Genome sequence and genetic diversity analysis of an under-domesticated orphan crop, white fonio (Digitaria exilis).</title>
        <authorList>
            <person name="Bennetzen J.L."/>
            <person name="Chen S."/>
            <person name="Ma X."/>
            <person name="Wang X."/>
            <person name="Yssel A.E.J."/>
            <person name="Chaluvadi S.R."/>
            <person name="Johnson M."/>
            <person name="Gangashetty P."/>
            <person name="Hamidou F."/>
            <person name="Sanogo M.D."/>
            <person name="Zwaenepoel A."/>
            <person name="Wallace J."/>
            <person name="Van De Peer Y."/>
            <person name="Van Deynze A."/>
        </authorList>
    </citation>
    <scope>NUCLEOTIDE SEQUENCE</scope>
    <source>
        <tissue evidence="2">Leaves</tissue>
    </source>
</reference>
<proteinExistence type="predicted"/>
<dbReference type="EMBL" id="JACEFO010000145">
    <property type="protein sequence ID" value="KAF8780032.1"/>
    <property type="molecule type" value="Genomic_DNA"/>
</dbReference>
<dbReference type="GO" id="GO:0004867">
    <property type="term" value="F:serine-type endopeptidase inhibitor activity"/>
    <property type="evidence" value="ECO:0007669"/>
    <property type="project" value="InterPro"/>
</dbReference>
<feature type="signal peptide" evidence="1">
    <location>
        <begin position="1"/>
        <end position="20"/>
    </location>
</feature>
<keyword evidence="1" id="KW-0732">Signal</keyword>
<dbReference type="InterPro" id="IPR044167">
    <property type="entry name" value="WIP1"/>
</dbReference>
<gene>
    <name evidence="2" type="ORF">HU200_001998</name>
</gene>
<evidence type="ECO:0000313" key="2">
    <source>
        <dbReference type="EMBL" id="KAF8780032.1"/>
    </source>
</evidence>
<dbReference type="PANTHER" id="PTHR37378:SF8">
    <property type="entry name" value="BOWMAN-BIRK TYPE WOUND-INDUCED PROTEINASE INHIBITOR WIP1"/>
    <property type="match status" value="1"/>
</dbReference>
<organism evidence="2 3">
    <name type="scientific">Digitaria exilis</name>
    <dbReference type="NCBI Taxonomy" id="1010633"/>
    <lineage>
        <taxon>Eukaryota</taxon>
        <taxon>Viridiplantae</taxon>
        <taxon>Streptophyta</taxon>
        <taxon>Embryophyta</taxon>
        <taxon>Tracheophyta</taxon>
        <taxon>Spermatophyta</taxon>
        <taxon>Magnoliopsida</taxon>
        <taxon>Liliopsida</taxon>
        <taxon>Poales</taxon>
        <taxon>Poaceae</taxon>
        <taxon>PACMAD clade</taxon>
        <taxon>Panicoideae</taxon>
        <taxon>Panicodae</taxon>
        <taxon>Paniceae</taxon>
        <taxon>Anthephorinae</taxon>
        <taxon>Digitaria</taxon>
    </lineage>
</organism>
<accession>A0A835FZ82</accession>
<evidence type="ECO:0000256" key="1">
    <source>
        <dbReference type="SAM" id="SignalP"/>
    </source>
</evidence>
<dbReference type="OrthoDB" id="648965at2759"/>
<evidence type="ECO:0000313" key="3">
    <source>
        <dbReference type="Proteomes" id="UP000636709"/>
    </source>
</evidence>
<protein>
    <recommendedName>
        <fullName evidence="4">Bowman-Birk serine protease inhibitors family domain-containing protein</fullName>
    </recommendedName>
</protein>
<dbReference type="AlphaFoldDB" id="A0A835FZ82"/>
<dbReference type="PANTHER" id="PTHR37378">
    <property type="entry name" value="BOWMAN_BIRK DOMAIN-CONTAINING PROTEIN-RELATED"/>
    <property type="match status" value="1"/>
</dbReference>